<dbReference type="AlphaFoldDB" id="A0A9J6E865"/>
<keyword evidence="3 5" id="KW-1133">Transmembrane helix</keyword>
<evidence type="ECO:0000313" key="8">
    <source>
        <dbReference type="Proteomes" id="UP000821866"/>
    </source>
</evidence>
<evidence type="ECO:0000256" key="1">
    <source>
        <dbReference type="ARBA" id="ARBA00004141"/>
    </source>
</evidence>
<organism evidence="7 8">
    <name type="scientific">Rhipicephalus microplus</name>
    <name type="common">Cattle tick</name>
    <name type="synonym">Boophilus microplus</name>
    <dbReference type="NCBI Taxonomy" id="6941"/>
    <lineage>
        <taxon>Eukaryota</taxon>
        <taxon>Metazoa</taxon>
        <taxon>Ecdysozoa</taxon>
        <taxon>Arthropoda</taxon>
        <taxon>Chelicerata</taxon>
        <taxon>Arachnida</taxon>
        <taxon>Acari</taxon>
        <taxon>Parasitiformes</taxon>
        <taxon>Ixodida</taxon>
        <taxon>Ixodoidea</taxon>
        <taxon>Ixodidae</taxon>
        <taxon>Rhipicephalinae</taxon>
        <taxon>Rhipicephalus</taxon>
        <taxon>Boophilus</taxon>
    </lineage>
</organism>
<gene>
    <name evidence="7" type="ORF">HPB51_006852</name>
</gene>
<name>A0A9J6E865_RHIMP</name>
<dbReference type="GO" id="GO:0016020">
    <property type="term" value="C:membrane"/>
    <property type="evidence" value="ECO:0007669"/>
    <property type="project" value="UniProtKB-SubCell"/>
</dbReference>
<feature type="transmembrane region" description="Helical" evidence="5">
    <location>
        <begin position="290"/>
        <end position="307"/>
    </location>
</feature>
<dbReference type="Pfam" id="PF00083">
    <property type="entry name" value="Sugar_tr"/>
    <property type="match status" value="1"/>
</dbReference>
<accession>A0A9J6E865</accession>
<proteinExistence type="predicted"/>
<keyword evidence="2 5" id="KW-0812">Transmembrane</keyword>
<comment type="subcellular location">
    <subcellularLocation>
        <location evidence="1">Membrane</location>
        <topology evidence="1">Multi-pass membrane protein</topology>
    </subcellularLocation>
</comment>
<evidence type="ECO:0000256" key="2">
    <source>
        <dbReference type="ARBA" id="ARBA00022692"/>
    </source>
</evidence>
<evidence type="ECO:0000256" key="5">
    <source>
        <dbReference type="SAM" id="Phobius"/>
    </source>
</evidence>
<reference evidence="7" key="2">
    <citation type="submission" date="2021-09" db="EMBL/GenBank/DDBJ databases">
        <authorList>
            <person name="Jia N."/>
            <person name="Wang J."/>
            <person name="Shi W."/>
            <person name="Du L."/>
            <person name="Sun Y."/>
            <person name="Zhan W."/>
            <person name="Jiang J."/>
            <person name="Wang Q."/>
            <person name="Zhang B."/>
            <person name="Ji P."/>
            <person name="Sakyi L.B."/>
            <person name="Cui X."/>
            <person name="Yuan T."/>
            <person name="Jiang B."/>
            <person name="Yang W."/>
            <person name="Lam T.T.-Y."/>
            <person name="Chang Q."/>
            <person name="Ding S."/>
            <person name="Wang X."/>
            <person name="Zhu J."/>
            <person name="Ruan X."/>
            <person name="Zhao L."/>
            <person name="Wei J."/>
            <person name="Que T."/>
            <person name="Du C."/>
            <person name="Cheng J."/>
            <person name="Dai P."/>
            <person name="Han X."/>
            <person name="Huang E."/>
            <person name="Gao Y."/>
            <person name="Liu J."/>
            <person name="Shao H."/>
            <person name="Ye R."/>
            <person name="Li L."/>
            <person name="Wei W."/>
            <person name="Wang X."/>
            <person name="Wang C."/>
            <person name="Huo Q."/>
            <person name="Li W."/>
            <person name="Guo W."/>
            <person name="Chen H."/>
            <person name="Chen S."/>
            <person name="Zhou L."/>
            <person name="Zhou L."/>
            <person name="Ni X."/>
            <person name="Tian J."/>
            <person name="Zhou Y."/>
            <person name="Sheng Y."/>
            <person name="Liu T."/>
            <person name="Pan Y."/>
            <person name="Xia L."/>
            <person name="Li J."/>
            <person name="Zhao F."/>
            <person name="Cao W."/>
        </authorList>
    </citation>
    <scope>NUCLEOTIDE SEQUENCE</scope>
    <source>
        <strain evidence="7">Rmic-2018</strain>
        <tissue evidence="7">Larvae</tissue>
    </source>
</reference>
<evidence type="ECO:0000256" key="3">
    <source>
        <dbReference type="ARBA" id="ARBA00022989"/>
    </source>
</evidence>
<reference evidence="7" key="1">
    <citation type="journal article" date="2020" name="Cell">
        <title>Large-Scale Comparative Analyses of Tick Genomes Elucidate Their Genetic Diversity and Vector Capacities.</title>
        <authorList>
            <consortium name="Tick Genome and Microbiome Consortium (TIGMIC)"/>
            <person name="Jia N."/>
            <person name="Wang J."/>
            <person name="Shi W."/>
            <person name="Du L."/>
            <person name="Sun Y."/>
            <person name="Zhan W."/>
            <person name="Jiang J.F."/>
            <person name="Wang Q."/>
            <person name="Zhang B."/>
            <person name="Ji P."/>
            <person name="Bell-Sakyi L."/>
            <person name="Cui X.M."/>
            <person name="Yuan T.T."/>
            <person name="Jiang B.G."/>
            <person name="Yang W.F."/>
            <person name="Lam T.T."/>
            <person name="Chang Q.C."/>
            <person name="Ding S.J."/>
            <person name="Wang X.J."/>
            <person name="Zhu J.G."/>
            <person name="Ruan X.D."/>
            <person name="Zhao L."/>
            <person name="Wei J.T."/>
            <person name="Ye R.Z."/>
            <person name="Que T.C."/>
            <person name="Du C.H."/>
            <person name="Zhou Y.H."/>
            <person name="Cheng J.X."/>
            <person name="Dai P.F."/>
            <person name="Guo W.B."/>
            <person name="Han X.H."/>
            <person name="Huang E.J."/>
            <person name="Li L.F."/>
            <person name="Wei W."/>
            <person name="Gao Y.C."/>
            <person name="Liu J.Z."/>
            <person name="Shao H.Z."/>
            <person name="Wang X."/>
            <person name="Wang C.C."/>
            <person name="Yang T.C."/>
            <person name="Huo Q.B."/>
            <person name="Li W."/>
            <person name="Chen H.Y."/>
            <person name="Chen S.E."/>
            <person name="Zhou L.G."/>
            <person name="Ni X.B."/>
            <person name="Tian J.H."/>
            <person name="Sheng Y."/>
            <person name="Liu T."/>
            <person name="Pan Y.S."/>
            <person name="Xia L.Y."/>
            <person name="Li J."/>
            <person name="Zhao F."/>
            <person name="Cao W.C."/>
        </authorList>
    </citation>
    <scope>NUCLEOTIDE SEQUENCE</scope>
    <source>
        <strain evidence="7">Rmic-2018</strain>
    </source>
</reference>
<protein>
    <recommendedName>
        <fullName evidence="6">Major facilitator superfamily (MFS) profile domain-containing protein</fullName>
    </recommendedName>
</protein>
<feature type="domain" description="Major facilitator superfamily (MFS) profile" evidence="6">
    <location>
        <begin position="35"/>
        <end position="365"/>
    </location>
</feature>
<feature type="transmembrane region" description="Helical" evidence="5">
    <location>
        <begin position="261"/>
        <end position="284"/>
    </location>
</feature>
<dbReference type="VEuPathDB" id="VectorBase:LOC119165439"/>
<keyword evidence="4 5" id="KW-0472">Membrane</keyword>
<feature type="transmembrane region" description="Helical" evidence="5">
    <location>
        <begin position="170"/>
        <end position="190"/>
    </location>
</feature>
<dbReference type="PANTHER" id="PTHR24064">
    <property type="entry name" value="SOLUTE CARRIER FAMILY 22 MEMBER"/>
    <property type="match status" value="1"/>
</dbReference>
<feature type="transmembrane region" description="Helical" evidence="5">
    <location>
        <begin position="202"/>
        <end position="225"/>
    </location>
</feature>
<evidence type="ECO:0000259" key="6">
    <source>
        <dbReference type="PROSITE" id="PS50850"/>
    </source>
</evidence>
<dbReference type="InterPro" id="IPR036259">
    <property type="entry name" value="MFS_trans_sf"/>
</dbReference>
<dbReference type="InterPro" id="IPR020846">
    <property type="entry name" value="MFS_dom"/>
</dbReference>
<dbReference type="PROSITE" id="PS50850">
    <property type="entry name" value="MFS"/>
    <property type="match status" value="1"/>
</dbReference>
<sequence>MDLLFLTRLANVDLHTSESFDCEECFGHGPYQKQMLFLILLGTLFTHSQTLVVSLVTGDVDHWCKMPGGFNISEADWKHIAIARETDGRFSSCRVYERCKPPAEHDASESTQDVHAVTPTVSSWYNRCFPDQVQDINSTRDAPCEAWDYDVHTAESSAVSTWDMVCERKVMRVVLASMQSFGGVVALVLVGSIADYIGRKTLLLGSAILLFISTICTFVATGYAYYAMARFLAGASVAVNGFFTFILPFESMTHAHRPQQVLLLAVIGIALSEVWTVVINLILMDWRLKQVIFLAPTALLLPALWFVRESPRWLVARGMLDAAEVVMMRAATINNFPLPATACLVQKLREHVKNPAVCESGDRAR</sequence>
<dbReference type="EMBL" id="JABSTU010000005">
    <property type="protein sequence ID" value="KAH8030420.1"/>
    <property type="molecule type" value="Genomic_DNA"/>
</dbReference>
<comment type="caution">
    <text evidence="7">The sequence shown here is derived from an EMBL/GenBank/DDBJ whole genome shotgun (WGS) entry which is preliminary data.</text>
</comment>
<dbReference type="Proteomes" id="UP000821866">
    <property type="component" value="Chromosome 3"/>
</dbReference>
<keyword evidence="8" id="KW-1185">Reference proteome</keyword>
<evidence type="ECO:0000256" key="4">
    <source>
        <dbReference type="ARBA" id="ARBA00023136"/>
    </source>
</evidence>
<dbReference type="SUPFAM" id="SSF103473">
    <property type="entry name" value="MFS general substrate transporter"/>
    <property type="match status" value="1"/>
</dbReference>
<feature type="transmembrane region" description="Helical" evidence="5">
    <location>
        <begin position="231"/>
        <end position="249"/>
    </location>
</feature>
<evidence type="ECO:0000313" key="7">
    <source>
        <dbReference type="EMBL" id="KAH8030420.1"/>
    </source>
</evidence>
<dbReference type="InterPro" id="IPR005828">
    <property type="entry name" value="MFS_sugar_transport-like"/>
</dbReference>
<dbReference type="Gene3D" id="1.20.1250.20">
    <property type="entry name" value="MFS general substrate transporter like domains"/>
    <property type="match status" value="1"/>
</dbReference>
<dbReference type="GO" id="GO:0022857">
    <property type="term" value="F:transmembrane transporter activity"/>
    <property type="evidence" value="ECO:0007669"/>
    <property type="project" value="InterPro"/>
</dbReference>